<keyword evidence="2" id="KW-1185">Reference proteome</keyword>
<name>A0A3N4MN52_9BACT</name>
<dbReference type="Proteomes" id="UP000279089">
    <property type="component" value="Unassembled WGS sequence"/>
</dbReference>
<accession>A0A3N4MN52</accession>
<evidence type="ECO:0000313" key="1">
    <source>
        <dbReference type="EMBL" id="RPD41480.1"/>
    </source>
</evidence>
<proteinExistence type="predicted"/>
<comment type="caution">
    <text evidence="1">The sequence shown here is derived from an EMBL/GenBank/DDBJ whole genome shotgun (WGS) entry which is preliminary data.</text>
</comment>
<protein>
    <submittedName>
        <fullName evidence="1">Uncharacterized protein</fullName>
    </submittedName>
</protein>
<gene>
    <name evidence="1" type="ORF">EG028_09180</name>
</gene>
<sequence>MVYFFCPPEKQNAARAEQPFLATGFPGSFPAPAWGITDTYTRVKLPASHPFLTLCSNLK</sequence>
<dbReference type="EMBL" id="RMBX01000004">
    <property type="protein sequence ID" value="RPD41480.1"/>
    <property type="molecule type" value="Genomic_DNA"/>
</dbReference>
<evidence type="ECO:0000313" key="2">
    <source>
        <dbReference type="Proteomes" id="UP000279089"/>
    </source>
</evidence>
<reference evidence="2" key="1">
    <citation type="submission" date="2018-11" db="EMBL/GenBank/DDBJ databases">
        <title>Chitinophaga lutea sp.nov., isolate from arsenic contaminated soil.</title>
        <authorList>
            <person name="Zong Y."/>
        </authorList>
    </citation>
    <scope>NUCLEOTIDE SEQUENCE [LARGE SCALE GENOMIC DNA]</scope>
    <source>
        <strain evidence="2">YLT18</strain>
    </source>
</reference>
<dbReference type="AlphaFoldDB" id="A0A3N4MN52"/>
<organism evidence="1 2">
    <name type="scientific">Chitinophaga barathri</name>
    <dbReference type="NCBI Taxonomy" id="1647451"/>
    <lineage>
        <taxon>Bacteria</taxon>
        <taxon>Pseudomonadati</taxon>
        <taxon>Bacteroidota</taxon>
        <taxon>Chitinophagia</taxon>
        <taxon>Chitinophagales</taxon>
        <taxon>Chitinophagaceae</taxon>
        <taxon>Chitinophaga</taxon>
    </lineage>
</organism>